<reference evidence="2" key="1">
    <citation type="submission" date="2017-09" db="EMBL/GenBank/DDBJ databases">
        <title>Depth-based differentiation of microbial function through sediment-hosted aquifers and enrichment of novel symbionts in the deep terrestrial subsurface.</title>
        <authorList>
            <person name="Probst A.J."/>
            <person name="Ladd B."/>
            <person name="Jarett J.K."/>
            <person name="Geller-Mcgrath D.E."/>
            <person name="Sieber C.M.K."/>
            <person name="Emerson J.B."/>
            <person name="Anantharaman K."/>
            <person name="Thomas B.C."/>
            <person name="Malmstrom R."/>
            <person name="Stieglmeier M."/>
            <person name="Klingl A."/>
            <person name="Woyke T."/>
            <person name="Ryan C.M."/>
            <person name="Banfield J.F."/>
        </authorList>
    </citation>
    <scope>NUCLEOTIDE SEQUENCE [LARGE SCALE GENOMIC DNA]</scope>
</reference>
<dbReference type="Proteomes" id="UP000230340">
    <property type="component" value="Unassembled WGS sequence"/>
</dbReference>
<evidence type="ECO:0000313" key="1">
    <source>
        <dbReference type="EMBL" id="PIS23066.1"/>
    </source>
</evidence>
<dbReference type="AlphaFoldDB" id="A0A2H0XDQ3"/>
<sequence length="344" mass="38900">MTQVEQDVAYIKSNFGKGVEQLKVYLESHKLLIFFLTPKMGGKSTYIGFLRELFPEKFTVISAGNIVRNIQGLSDSEALYKLQPIFTDRTNVVLQEIKSADVKNLVSDDVLYKLLLAEINSGDSSVSPKSPPYCPNLPYSPNYSLILDGFPRTMVQLDLAFDLIEKLKIQGFVPFVLNIVVSDGVLDKRMTNRRVCAKCDLVGNMDTLQNTGVDNLKFDFTKNEFFLTCPTCQTPLIKKTTDTELSEMAERRKVEKDVYAKMVETAQKSQIPQTTLRTDVLVKYFSGDDAMLNLSNSYQLDKQGQITSESVKFTAYSPQGEVYAYHPRWVVGNIVLEMNLKIRN</sequence>
<dbReference type="InterPro" id="IPR033690">
    <property type="entry name" value="Adenylat_kinase_CS"/>
</dbReference>
<evidence type="ECO:0000313" key="2">
    <source>
        <dbReference type="Proteomes" id="UP000230340"/>
    </source>
</evidence>
<dbReference type="InterPro" id="IPR027417">
    <property type="entry name" value="P-loop_NTPase"/>
</dbReference>
<evidence type="ECO:0008006" key="3">
    <source>
        <dbReference type="Google" id="ProtNLM"/>
    </source>
</evidence>
<dbReference type="Gene3D" id="3.40.50.300">
    <property type="entry name" value="P-loop containing nucleotide triphosphate hydrolases"/>
    <property type="match status" value="1"/>
</dbReference>
<organism evidence="1 2">
    <name type="scientific">candidate division WWE3 bacterium CG08_land_8_20_14_0_20_40_13</name>
    <dbReference type="NCBI Taxonomy" id="1975084"/>
    <lineage>
        <taxon>Bacteria</taxon>
        <taxon>Katanobacteria</taxon>
    </lineage>
</organism>
<proteinExistence type="predicted"/>
<gene>
    <name evidence="1" type="ORF">COT49_02070</name>
</gene>
<protein>
    <recommendedName>
        <fullName evidence="3">Adenylate kinase</fullName>
    </recommendedName>
</protein>
<dbReference type="PROSITE" id="PS00113">
    <property type="entry name" value="ADENYLATE_KINASE"/>
    <property type="match status" value="1"/>
</dbReference>
<name>A0A2H0XDQ3_UNCKA</name>
<dbReference type="EMBL" id="PEYT01000018">
    <property type="protein sequence ID" value="PIS23066.1"/>
    <property type="molecule type" value="Genomic_DNA"/>
</dbReference>
<accession>A0A2H0XDQ3</accession>
<comment type="caution">
    <text evidence="1">The sequence shown here is derived from an EMBL/GenBank/DDBJ whole genome shotgun (WGS) entry which is preliminary data.</text>
</comment>
<dbReference type="SUPFAM" id="SSF52540">
    <property type="entry name" value="P-loop containing nucleoside triphosphate hydrolases"/>
    <property type="match status" value="1"/>
</dbReference>